<dbReference type="GO" id="GO:0016758">
    <property type="term" value="F:hexosyltransferase activity"/>
    <property type="evidence" value="ECO:0007669"/>
    <property type="project" value="UniProtKB-ARBA"/>
</dbReference>
<dbReference type="OrthoDB" id="9811884at2"/>
<comment type="caution">
    <text evidence="2">The sequence shown here is derived from an EMBL/GenBank/DDBJ whole genome shotgun (WGS) entry which is preliminary data.</text>
</comment>
<evidence type="ECO:0000313" key="3">
    <source>
        <dbReference type="Proteomes" id="UP000281691"/>
    </source>
</evidence>
<dbReference type="CDD" id="cd00761">
    <property type="entry name" value="Glyco_tranf_GTA_type"/>
    <property type="match status" value="1"/>
</dbReference>
<dbReference type="SUPFAM" id="SSF53448">
    <property type="entry name" value="Nucleotide-diphospho-sugar transferases"/>
    <property type="match status" value="1"/>
</dbReference>
<protein>
    <submittedName>
        <fullName evidence="2">Glycosyltransferase involved in cell wall biosynthesis</fullName>
    </submittedName>
</protein>
<name>A0A3N4WLD5_9PAST</name>
<dbReference type="InterPro" id="IPR029044">
    <property type="entry name" value="Nucleotide-diphossugar_trans"/>
</dbReference>
<dbReference type="RefSeq" id="WP_124210527.1">
    <property type="nucleotide sequence ID" value="NZ_CP016615.1"/>
</dbReference>
<dbReference type="AlphaFoldDB" id="A0A3N4WLD5"/>
<feature type="domain" description="Glycosyltransferase 2-like" evidence="1">
    <location>
        <begin position="10"/>
        <end position="131"/>
    </location>
</feature>
<proteinExistence type="predicted"/>
<accession>A0A3N4WLD5</accession>
<dbReference type="Pfam" id="PF00535">
    <property type="entry name" value="Glycos_transf_2"/>
    <property type="match status" value="1"/>
</dbReference>
<keyword evidence="3" id="KW-1185">Reference proteome</keyword>
<sequence>MNLTNQPIISFIIPVYNVESFLDQCLQSIIKQPIHKEIIIVDDGSTDGSLSIALDYTKKYSYITVIHSSNQGISAARNKGLRLAKGEYINFIDSDDYLIGDFTNLINQAKHTDVDFIILNAYFLFKDQSTQKIITYLDNNTITTGYDILKTSYEQNDWIPGVCWTLMKKSYLDKHQLVFQEEVVAEDQLFYLHLLTAVPNRVLIHFSDIHYIYRKDNPFSITHRKDSKYVEDHLKIITLIWEHSESQPELIKPYIYFIIQPLLKTIIQITHQWTMEQRKAFPYFYTEAWQQLLKQYYPNYWEYIKQLYEIDE</sequence>
<dbReference type="InterPro" id="IPR001173">
    <property type="entry name" value="Glyco_trans_2-like"/>
</dbReference>
<evidence type="ECO:0000313" key="2">
    <source>
        <dbReference type="EMBL" id="RPE85954.1"/>
    </source>
</evidence>
<organism evidence="2 3">
    <name type="scientific">Vespertiliibacter pulmonis</name>
    <dbReference type="NCBI Taxonomy" id="1443036"/>
    <lineage>
        <taxon>Bacteria</taxon>
        <taxon>Pseudomonadati</taxon>
        <taxon>Pseudomonadota</taxon>
        <taxon>Gammaproteobacteria</taxon>
        <taxon>Pasteurellales</taxon>
        <taxon>Pasteurellaceae</taxon>
        <taxon>Vespertiliibacter</taxon>
    </lineage>
</organism>
<dbReference type="PANTHER" id="PTHR22916">
    <property type="entry name" value="GLYCOSYLTRANSFERASE"/>
    <property type="match status" value="1"/>
</dbReference>
<reference evidence="2 3" key="1">
    <citation type="submission" date="2018-11" db="EMBL/GenBank/DDBJ databases">
        <title>Genomic Encyclopedia of Type Strains, Phase IV (KMG-IV): sequencing the most valuable type-strain genomes for metagenomic binning, comparative biology and taxonomic classification.</title>
        <authorList>
            <person name="Goeker M."/>
        </authorList>
    </citation>
    <scope>NUCLEOTIDE SEQUENCE [LARGE SCALE GENOMIC DNA]</scope>
    <source>
        <strain evidence="2 3">DSM 27238</strain>
    </source>
</reference>
<keyword evidence="2" id="KW-0808">Transferase</keyword>
<evidence type="ECO:0000259" key="1">
    <source>
        <dbReference type="Pfam" id="PF00535"/>
    </source>
</evidence>
<dbReference type="Gene3D" id="3.90.550.10">
    <property type="entry name" value="Spore Coat Polysaccharide Biosynthesis Protein SpsA, Chain A"/>
    <property type="match status" value="1"/>
</dbReference>
<dbReference type="PANTHER" id="PTHR22916:SF3">
    <property type="entry name" value="UDP-GLCNAC:BETAGAL BETA-1,3-N-ACETYLGLUCOSAMINYLTRANSFERASE-LIKE PROTEIN 1"/>
    <property type="match status" value="1"/>
</dbReference>
<dbReference type="EMBL" id="RKQP01000001">
    <property type="protein sequence ID" value="RPE85954.1"/>
    <property type="molecule type" value="Genomic_DNA"/>
</dbReference>
<dbReference type="Proteomes" id="UP000281691">
    <property type="component" value="Unassembled WGS sequence"/>
</dbReference>
<gene>
    <name evidence="2" type="ORF">EDC46_0344</name>
</gene>